<evidence type="ECO:0000313" key="2">
    <source>
        <dbReference type="Proteomes" id="UP000053070"/>
    </source>
</evidence>
<dbReference type="PATRIC" id="fig|502682.8.peg.2085"/>
<reference evidence="1 2" key="1">
    <citation type="submission" date="2015-04" db="EMBL/GenBank/DDBJ databases">
        <title>The draft genome sequence of Erythrobacr gangjinensis K7-2.</title>
        <authorList>
            <person name="Zhuang L."/>
            <person name="Liu Y."/>
            <person name="Shao Z."/>
        </authorList>
    </citation>
    <scope>NUCLEOTIDE SEQUENCE [LARGE SCALE GENOMIC DNA]</scope>
    <source>
        <strain evidence="1 2">K7-2</strain>
    </source>
</reference>
<dbReference type="STRING" id="502682.BMF35_a1048"/>
<organism evidence="1 2">
    <name type="scientific">Aurantiacibacter gangjinensis</name>
    <dbReference type="NCBI Taxonomy" id="502682"/>
    <lineage>
        <taxon>Bacteria</taxon>
        <taxon>Pseudomonadati</taxon>
        <taxon>Pseudomonadota</taxon>
        <taxon>Alphaproteobacteria</taxon>
        <taxon>Sphingomonadales</taxon>
        <taxon>Erythrobacteraceae</taxon>
        <taxon>Aurantiacibacter</taxon>
    </lineage>
</organism>
<proteinExistence type="predicted"/>
<sequence>MRAVSIIAGVAVGLAGLFFASQSASLVAVRGNSQLAAQIGVFPARAQERRAIAAVETDETGISNVAPALDEAQSAFAISPLRTEAAAILALGMEDSIERNAALDATTRLQQRGRLLNFAQLQRAATANDLETGLRAVDRLLTLYPSAREQLFPVLGSFLARDGAIAIFRDLLSRDPSWVNGLFGLRDIEPIAQKRLGQLRLEMGRYAGTSELIDRRLVARLAAQGFLSEAAGVYALISDDSGQTADPLSIDWQDAVPPFDWDLQTERDFHARTSTGRDGLRVRIDSGRGGTIAERLVAVPEGASSLLITHELDNTDRAAPLVLQASCADSAEAAQAEMRGDGSTRLALPAGDCSVARIVISGRALSGQRPIRGEVTGLRFTAD</sequence>
<comment type="caution">
    <text evidence="1">The sequence shown here is derived from an EMBL/GenBank/DDBJ whole genome shotgun (WGS) entry which is preliminary data.</text>
</comment>
<accession>A0A0G9MMC1</accession>
<dbReference type="OrthoDB" id="7389478at2"/>
<dbReference type="AlphaFoldDB" id="A0A0G9MMC1"/>
<protein>
    <submittedName>
        <fullName evidence="1">Uncharacterized protein</fullName>
    </submittedName>
</protein>
<dbReference type="Proteomes" id="UP000053070">
    <property type="component" value="Unassembled WGS sequence"/>
</dbReference>
<dbReference type="KEGG" id="egn:BMF35_a1048"/>
<evidence type="ECO:0000313" key="1">
    <source>
        <dbReference type="EMBL" id="KLE31842.1"/>
    </source>
</evidence>
<gene>
    <name evidence="1" type="ORF">AAW01_10205</name>
</gene>
<dbReference type="RefSeq" id="WP_047007192.1">
    <property type="nucleotide sequence ID" value="NZ_CP018097.1"/>
</dbReference>
<keyword evidence="2" id="KW-1185">Reference proteome</keyword>
<dbReference type="EMBL" id="LBHC01000002">
    <property type="protein sequence ID" value="KLE31842.1"/>
    <property type="molecule type" value="Genomic_DNA"/>
</dbReference>
<name>A0A0G9MMC1_9SPHN</name>